<accession>A0A139WUS3</accession>
<dbReference type="AlphaFoldDB" id="A0A139WUS3"/>
<dbReference type="RefSeq" id="WP_017742849.1">
    <property type="nucleotide sequence ID" value="NZ_KQ976354.1"/>
</dbReference>
<reference evidence="3 4" key="1">
    <citation type="journal article" date="2013" name="Genome Biol. Evol.">
        <title>Genomes of Stigonematalean cyanobacteria (subsection V) and the evolution of oxygenic photosynthesis from prokaryotes to plastids.</title>
        <authorList>
            <person name="Dagan T."/>
            <person name="Roettger M."/>
            <person name="Stucken K."/>
            <person name="Landan G."/>
            <person name="Koch R."/>
            <person name="Major P."/>
            <person name="Gould S.B."/>
            <person name="Goremykin V.V."/>
            <person name="Rippka R."/>
            <person name="Tandeau de Marsac N."/>
            <person name="Gugger M."/>
            <person name="Lockhart P.J."/>
            <person name="Allen J.F."/>
            <person name="Brune I."/>
            <person name="Maus I."/>
            <person name="Puhler A."/>
            <person name="Martin W.F."/>
        </authorList>
    </citation>
    <scope>NUCLEOTIDE SEQUENCE [LARGE SCALE GENOMIC DNA]</scope>
    <source>
        <strain evidence="3 4">PCC 7110</strain>
    </source>
</reference>
<evidence type="ECO:0000313" key="4">
    <source>
        <dbReference type="Proteomes" id="UP000076925"/>
    </source>
</evidence>
<evidence type="ECO:0000313" key="3">
    <source>
        <dbReference type="EMBL" id="KYC36153.1"/>
    </source>
</evidence>
<comment type="caution">
    <text evidence="3">The sequence shown here is derived from an EMBL/GenBank/DDBJ whole genome shotgun (WGS) entry which is preliminary data.</text>
</comment>
<dbReference type="STRING" id="128403.WA1_41175"/>
<keyword evidence="4" id="KW-1185">Reference proteome</keyword>
<dbReference type="Proteomes" id="UP000076925">
    <property type="component" value="Unassembled WGS sequence"/>
</dbReference>
<feature type="region of interest" description="Disordered" evidence="1">
    <location>
        <begin position="54"/>
        <end position="84"/>
    </location>
</feature>
<evidence type="ECO:0000256" key="2">
    <source>
        <dbReference type="SAM" id="Phobius"/>
    </source>
</evidence>
<organism evidence="3 4">
    <name type="scientific">Scytonema hofmannii PCC 7110</name>
    <dbReference type="NCBI Taxonomy" id="128403"/>
    <lineage>
        <taxon>Bacteria</taxon>
        <taxon>Bacillati</taxon>
        <taxon>Cyanobacteriota</taxon>
        <taxon>Cyanophyceae</taxon>
        <taxon>Nostocales</taxon>
        <taxon>Scytonemataceae</taxon>
        <taxon>Scytonema</taxon>
    </lineage>
</organism>
<sequence>MDFIVVPFLVGFFLLAYNSCLEENKDKDAFTKLFTFVIFVFVATGLTATYQASSSKRTQEVNENNTTTQQIDTSNNERPVISDQ</sequence>
<gene>
    <name evidence="3" type="ORF">WA1_41175</name>
</gene>
<feature type="compositionally biased region" description="Polar residues" evidence="1">
    <location>
        <begin position="71"/>
        <end position="84"/>
    </location>
</feature>
<evidence type="ECO:0000256" key="1">
    <source>
        <dbReference type="SAM" id="MobiDB-lite"/>
    </source>
</evidence>
<protein>
    <submittedName>
        <fullName evidence="3">Uncharacterized protein</fullName>
    </submittedName>
</protein>
<dbReference type="EMBL" id="ANNX02000047">
    <property type="protein sequence ID" value="KYC36153.1"/>
    <property type="molecule type" value="Genomic_DNA"/>
</dbReference>
<feature type="compositionally biased region" description="Low complexity" evidence="1">
    <location>
        <begin position="61"/>
        <end position="70"/>
    </location>
</feature>
<proteinExistence type="predicted"/>
<name>A0A139WUS3_9CYAN</name>
<keyword evidence="2" id="KW-0472">Membrane</keyword>
<feature type="transmembrane region" description="Helical" evidence="2">
    <location>
        <begin position="30"/>
        <end position="50"/>
    </location>
</feature>
<keyword evidence="2" id="KW-0812">Transmembrane</keyword>
<dbReference type="OrthoDB" id="515657at2"/>
<keyword evidence="2" id="KW-1133">Transmembrane helix</keyword>